<dbReference type="Proteomes" id="UP000289857">
    <property type="component" value="Unassembled WGS sequence"/>
</dbReference>
<dbReference type="GO" id="GO:0046872">
    <property type="term" value="F:metal ion binding"/>
    <property type="evidence" value="ECO:0007669"/>
    <property type="project" value="UniProtKB-KW"/>
</dbReference>
<dbReference type="EMBL" id="SBKN01000003">
    <property type="protein sequence ID" value="RXR23001.1"/>
    <property type="molecule type" value="Genomic_DNA"/>
</dbReference>
<keyword evidence="4" id="KW-0378">Hydrolase</keyword>
<proteinExistence type="predicted"/>
<dbReference type="SUPFAM" id="SSF55486">
    <property type="entry name" value="Metalloproteases ('zincins'), catalytic domain"/>
    <property type="match status" value="1"/>
</dbReference>
<accession>A0A4V1N2R2</accession>
<keyword evidence="6 7" id="KW-0482">Metalloprotease</keyword>
<protein>
    <submittedName>
        <fullName evidence="7">Matrixin family metalloprotease</fullName>
    </submittedName>
</protein>
<keyword evidence="8" id="KW-1185">Reference proteome</keyword>
<reference evidence="8" key="1">
    <citation type="submission" date="2019-01" db="EMBL/GenBank/DDBJ databases">
        <title>Cytophagaceae bacterium strain CAR-16.</title>
        <authorList>
            <person name="Chen W.-M."/>
        </authorList>
    </citation>
    <scope>NUCLEOTIDE SEQUENCE [LARGE SCALE GENOMIC DNA]</scope>
    <source>
        <strain evidence="8">WWJ-16</strain>
    </source>
</reference>
<dbReference type="GO" id="GO:0008237">
    <property type="term" value="F:metallopeptidase activity"/>
    <property type="evidence" value="ECO:0007669"/>
    <property type="project" value="UniProtKB-KW"/>
</dbReference>
<evidence type="ECO:0000256" key="6">
    <source>
        <dbReference type="ARBA" id="ARBA00023049"/>
    </source>
</evidence>
<keyword evidence="5" id="KW-0862">Zinc</keyword>
<dbReference type="PANTHER" id="PTHR15910">
    <property type="entry name" value="ARCHAEMETZINCIN"/>
    <property type="match status" value="1"/>
</dbReference>
<keyword evidence="3" id="KW-0479">Metal-binding</keyword>
<evidence type="ECO:0000256" key="3">
    <source>
        <dbReference type="ARBA" id="ARBA00022723"/>
    </source>
</evidence>
<evidence type="ECO:0000256" key="5">
    <source>
        <dbReference type="ARBA" id="ARBA00022833"/>
    </source>
</evidence>
<dbReference type="CDD" id="cd11375">
    <property type="entry name" value="Peptidase_M54"/>
    <property type="match status" value="1"/>
</dbReference>
<gene>
    <name evidence="7" type="ORF">EQG61_07135</name>
</gene>
<name>A0A4V1N2R2_9FLAO</name>
<dbReference type="InterPro" id="IPR024079">
    <property type="entry name" value="MetalloPept_cat_dom_sf"/>
</dbReference>
<keyword evidence="2 7" id="KW-0645">Protease</keyword>
<dbReference type="PANTHER" id="PTHR15910:SF1">
    <property type="entry name" value="ARCHAEMETZINCIN-2"/>
    <property type="match status" value="1"/>
</dbReference>
<comment type="cofactor">
    <cofactor evidence="1">
        <name>Zn(2+)</name>
        <dbReference type="ChEBI" id="CHEBI:29105"/>
    </cofactor>
</comment>
<dbReference type="GO" id="GO:0006508">
    <property type="term" value="P:proteolysis"/>
    <property type="evidence" value="ECO:0007669"/>
    <property type="project" value="UniProtKB-KW"/>
</dbReference>
<dbReference type="AlphaFoldDB" id="A0A4V1N2R2"/>
<dbReference type="Pfam" id="PF07998">
    <property type="entry name" value="Peptidase_M54"/>
    <property type="match status" value="1"/>
</dbReference>
<dbReference type="RefSeq" id="WP_129461231.1">
    <property type="nucleotide sequence ID" value="NZ_SBKN01000003.1"/>
</dbReference>
<dbReference type="OrthoDB" id="981600at2"/>
<evidence type="ECO:0000256" key="4">
    <source>
        <dbReference type="ARBA" id="ARBA00022801"/>
    </source>
</evidence>
<comment type="caution">
    <text evidence="7">The sequence shown here is derived from an EMBL/GenBank/DDBJ whole genome shotgun (WGS) entry which is preliminary data.</text>
</comment>
<sequence>MKNWLVLIIIMKCCLSCQQNPKPLKVGIIAYTGFPKSYCDSLRYALENYYGVQTFVLPSKPMPNAAYTSIKSPRYQAPKVLTLQRKHLPDTLNYVMGFTTQDICITKRDEQGKIIKPEWKYTDFGIMGLAYRPGNSAIVSTFRLKHTRSKIELERAKKVTIHEFGHNLGLPHCPNPHCVMTAANEKISTIDQESLFLCGECKKQITLKVKA</sequence>
<evidence type="ECO:0000313" key="7">
    <source>
        <dbReference type="EMBL" id="RXR23001.1"/>
    </source>
</evidence>
<evidence type="ECO:0000256" key="2">
    <source>
        <dbReference type="ARBA" id="ARBA00022670"/>
    </source>
</evidence>
<evidence type="ECO:0000256" key="1">
    <source>
        <dbReference type="ARBA" id="ARBA00001947"/>
    </source>
</evidence>
<dbReference type="InterPro" id="IPR012962">
    <property type="entry name" value="Pept_M54_archaemetzincn"/>
</dbReference>
<dbReference type="Gene3D" id="3.40.390.10">
    <property type="entry name" value="Collagenase (Catalytic Domain)"/>
    <property type="match status" value="1"/>
</dbReference>
<evidence type="ECO:0000313" key="8">
    <source>
        <dbReference type="Proteomes" id="UP000289857"/>
    </source>
</evidence>
<organism evidence="7 8">
    <name type="scientific">Flavobacterium stagni</name>
    <dbReference type="NCBI Taxonomy" id="2506421"/>
    <lineage>
        <taxon>Bacteria</taxon>
        <taxon>Pseudomonadati</taxon>
        <taxon>Bacteroidota</taxon>
        <taxon>Flavobacteriia</taxon>
        <taxon>Flavobacteriales</taxon>
        <taxon>Flavobacteriaceae</taxon>
        <taxon>Flavobacterium</taxon>
    </lineage>
</organism>